<reference evidence="1" key="1">
    <citation type="journal article" date="2012" name="PLoS ONE">
        <title>Gene sets for utilization of primary and secondary nutrition supplies in the distal gut of endangered iberian lynx.</title>
        <authorList>
            <person name="Alcaide M."/>
            <person name="Messina E."/>
            <person name="Richter M."/>
            <person name="Bargiela R."/>
            <person name="Peplies J."/>
            <person name="Huws S.A."/>
            <person name="Newbold C.J."/>
            <person name="Golyshin P.N."/>
            <person name="Simon M.A."/>
            <person name="Lopez G."/>
            <person name="Yakimov M.M."/>
            <person name="Ferrer M."/>
        </authorList>
    </citation>
    <scope>NUCLEOTIDE SEQUENCE</scope>
</reference>
<proteinExistence type="predicted"/>
<dbReference type="EMBL" id="AMCI01001732">
    <property type="protein sequence ID" value="EJX04670.1"/>
    <property type="molecule type" value="Genomic_DNA"/>
</dbReference>
<evidence type="ECO:0000313" key="1">
    <source>
        <dbReference type="EMBL" id="EJX04670.1"/>
    </source>
</evidence>
<protein>
    <submittedName>
        <fullName evidence="1">Uncharacterized protein</fullName>
    </submittedName>
</protein>
<dbReference type="AlphaFoldDB" id="J9GVS6"/>
<gene>
    <name evidence="1" type="ORF">EVA_07223</name>
</gene>
<name>J9GVS6_9ZZZZ</name>
<accession>J9GVS6</accession>
<sequence>MEYFVPKDELAAFGFRLLSYVILELAVEVDLEVTVVSRTNFLQQLLAVFILFPLRSRTFITTQVNVAEGENIGQFVNHILGELYSLRVGDIDYLSRNTLREPYLVLIGIITSEEVGIRSDCSLRVTGNVDLGNDFNETFAGILHNFAGFFLRIVAPITLAIRFHIAPTQHLAVSPATNRGQLRVLGDFDTPALVLGQVPVETVHLVSSHHVNDLLDFIFTKEVATFVEHKAAPAETGLIGNVDSRQRPLLYLRISLTGQYGTRGKQLLDGLQSIEETNRTGGLYLNRLTRDVEFVSFGTERRIEFHTKLCFSRFTRFHLDTRYGCKVLGKVVEHPLDAITRICIDRSLYLLIETKGSLLCLYLSRQWNQREFTLCRQRKCTEA</sequence>
<comment type="caution">
    <text evidence="1">The sequence shown here is derived from an EMBL/GenBank/DDBJ whole genome shotgun (WGS) entry which is preliminary data.</text>
</comment>
<organism evidence="1">
    <name type="scientific">gut metagenome</name>
    <dbReference type="NCBI Taxonomy" id="749906"/>
    <lineage>
        <taxon>unclassified sequences</taxon>
        <taxon>metagenomes</taxon>
        <taxon>organismal metagenomes</taxon>
    </lineage>
</organism>